<evidence type="ECO:0000313" key="2">
    <source>
        <dbReference type="Proteomes" id="UP000275846"/>
    </source>
</evidence>
<dbReference type="AlphaFoldDB" id="A0A183SLA1"/>
<accession>A0A183SLA1</accession>
<sequence length="155" mass="16743">MLAPGSIRSLALFAAEGPATATACRVQRPRVMHVQSCVAWCALPIQPHLGNDEAVICPTIGITDRLGYQHVLSISPPDENIFQQLPAPRPRVHPRGLLPRRKAEECVGQQSMVFCTRSQKKEAVIVTATETVATQHSLSGSLVCPDVGVEVTKDN</sequence>
<proteinExistence type="predicted"/>
<evidence type="ECO:0000313" key="1">
    <source>
        <dbReference type="EMBL" id="VDL91384.1"/>
    </source>
</evidence>
<organism evidence="3">
    <name type="scientific">Schistocephalus solidus</name>
    <name type="common">Tapeworm</name>
    <dbReference type="NCBI Taxonomy" id="70667"/>
    <lineage>
        <taxon>Eukaryota</taxon>
        <taxon>Metazoa</taxon>
        <taxon>Spiralia</taxon>
        <taxon>Lophotrochozoa</taxon>
        <taxon>Platyhelminthes</taxon>
        <taxon>Cestoda</taxon>
        <taxon>Eucestoda</taxon>
        <taxon>Diphyllobothriidea</taxon>
        <taxon>Diphyllobothriidae</taxon>
        <taxon>Schistocephalus</taxon>
    </lineage>
</organism>
<dbReference type="Proteomes" id="UP000275846">
    <property type="component" value="Unassembled WGS sequence"/>
</dbReference>
<dbReference type="OrthoDB" id="5970161at2759"/>
<evidence type="ECO:0000313" key="3">
    <source>
        <dbReference type="WBParaSite" id="SSLN_0000516201-mRNA-1"/>
    </source>
</evidence>
<reference evidence="3" key="1">
    <citation type="submission" date="2016-06" db="UniProtKB">
        <authorList>
            <consortium name="WormBaseParasite"/>
        </authorList>
    </citation>
    <scope>IDENTIFICATION</scope>
</reference>
<gene>
    <name evidence="1" type="ORF">SSLN_LOCUS4999</name>
</gene>
<dbReference type="EMBL" id="UYSU01033081">
    <property type="protein sequence ID" value="VDL91384.1"/>
    <property type="molecule type" value="Genomic_DNA"/>
</dbReference>
<name>A0A183SLA1_SCHSO</name>
<keyword evidence="2" id="KW-1185">Reference proteome</keyword>
<protein>
    <submittedName>
        <fullName evidence="3">Secreted protein</fullName>
    </submittedName>
</protein>
<reference evidence="1 2" key="2">
    <citation type="submission" date="2018-11" db="EMBL/GenBank/DDBJ databases">
        <authorList>
            <consortium name="Pathogen Informatics"/>
        </authorList>
    </citation>
    <scope>NUCLEOTIDE SEQUENCE [LARGE SCALE GENOMIC DNA]</scope>
    <source>
        <strain evidence="1 2">NST_G2</strain>
    </source>
</reference>
<dbReference type="WBParaSite" id="SSLN_0000516201-mRNA-1">
    <property type="protein sequence ID" value="SSLN_0000516201-mRNA-1"/>
    <property type="gene ID" value="SSLN_0000516201"/>
</dbReference>